<evidence type="ECO:0000313" key="2">
    <source>
        <dbReference type="Proteomes" id="UP000467236"/>
    </source>
</evidence>
<gene>
    <name evidence="1" type="ORF">MSHI_23130</name>
</gene>
<dbReference type="InterPro" id="IPR019587">
    <property type="entry name" value="Polyketide_cyclase/dehydratase"/>
</dbReference>
<dbReference type="KEGG" id="mshj:MSHI_23130"/>
<dbReference type="CDD" id="cd07821">
    <property type="entry name" value="PYR_PYL_RCAR_like"/>
    <property type="match status" value="1"/>
</dbReference>
<dbReference type="Proteomes" id="UP000467236">
    <property type="component" value="Chromosome"/>
</dbReference>
<proteinExistence type="predicted"/>
<sequence length="152" mass="15917">MADISRSRTVPAEPQAVWDILADFGALASWAGGVDHSCVLNHGPDGTPVGTTRRVQVGRTALVERITEFDPPVTLAYAIEGLPARLGKAANRWTLRPAGAAGAVTLVTLTSMVEIGAGPPARMAAWVALRVLAHRSDAMLAGLAHRLENAHA</sequence>
<dbReference type="AlphaFoldDB" id="A0A7I7MRG6"/>
<dbReference type="InterPro" id="IPR023393">
    <property type="entry name" value="START-like_dom_sf"/>
</dbReference>
<name>A0A7I7MRG6_9MYCO</name>
<reference evidence="1 2" key="1">
    <citation type="journal article" date="2019" name="Emerg. Microbes Infect.">
        <title>Comprehensive subspecies identification of 175 nontuberculous mycobacteria species based on 7547 genomic profiles.</title>
        <authorList>
            <person name="Matsumoto Y."/>
            <person name="Kinjo T."/>
            <person name="Motooka D."/>
            <person name="Nabeya D."/>
            <person name="Jung N."/>
            <person name="Uechi K."/>
            <person name="Horii T."/>
            <person name="Iida T."/>
            <person name="Fujita J."/>
            <person name="Nakamura S."/>
        </authorList>
    </citation>
    <scope>NUCLEOTIDE SEQUENCE [LARGE SCALE GENOMIC DNA]</scope>
    <source>
        <strain evidence="1 2">JCM 14233</strain>
    </source>
</reference>
<dbReference type="Pfam" id="PF10604">
    <property type="entry name" value="Polyketide_cyc2"/>
    <property type="match status" value="1"/>
</dbReference>
<keyword evidence="2" id="KW-1185">Reference proteome</keyword>
<dbReference type="EMBL" id="AP022575">
    <property type="protein sequence ID" value="BBX74407.1"/>
    <property type="molecule type" value="Genomic_DNA"/>
</dbReference>
<protein>
    <submittedName>
        <fullName evidence="1">MxaD family protein</fullName>
    </submittedName>
</protein>
<evidence type="ECO:0000313" key="1">
    <source>
        <dbReference type="EMBL" id="BBX74407.1"/>
    </source>
</evidence>
<dbReference type="SUPFAM" id="SSF55961">
    <property type="entry name" value="Bet v1-like"/>
    <property type="match status" value="1"/>
</dbReference>
<dbReference type="Gene3D" id="3.30.530.20">
    <property type="match status" value="1"/>
</dbReference>
<organism evidence="1 2">
    <name type="scientific">Mycobacterium shinjukuense</name>
    <dbReference type="NCBI Taxonomy" id="398694"/>
    <lineage>
        <taxon>Bacteria</taxon>
        <taxon>Bacillati</taxon>
        <taxon>Actinomycetota</taxon>
        <taxon>Actinomycetes</taxon>
        <taxon>Mycobacteriales</taxon>
        <taxon>Mycobacteriaceae</taxon>
        <taxon>Mycobacterium</taxon>
    </lineage>
</organism>
<accession>A0A7I7MRG6</accession>